<proteinExistence type="predicted"/>
<dbReference type="AlphaFoldDB" id="A0A3N4KJ68"/>
<evidence type="ECO:0000313" key="2">
    <source>
        <dbReference type="Proteomes" id="UP000277580"/>
    </source>
</evidence>
<dbReference type="InParanoid" id="A0A3N4KJ68"/>
<name>A0A3N4KJ68_9PEZI</name>
<dbReference type="EMBL" id="ML119142">
    <property type="protein sequence ID" value="RPB10614.1"/>
    <property type="molecule type" value="Genomic_DNA"/>
</dbReference>
<sequence length="91" mass="10400">MGEYCGHHCRLRTFIGVIDYYLSQLSSVQSILFLPWCLRGLLDHLLFTETSPGARMLFLLFLSEECGALGVQCHCFGIFVLHLYNFVLNNP</sequence>
<dbReference type="Proteomes" id="UP000277580">
    <property type="component" value="Unassembled WGS sequence"/>
</dbReference>
<accession>A0A3N4KJ68</accession>
<protein>
    <submittedName>
        <fullName evidence="1">Uncharacterized protein</fullName>
    </submittedName>
</protein>
<keyword evidence="2" id="KW-1185">Reference proteome</keyword>
<organism evidence="1 2">
    <name type="scientific">Morchella conica CCBAS932</name>
    <dbReference type="NCBI Taxonomy" id="1392247"/>
    <lineage>
        <taxon>Eukaryota</taxon>
        <taxon>Fungi</taxon>
        <taxon>Dikarya</taxon>
        <taxon>Ascomycota</taxon>
        <taxon>Pezizomycotina</taxon>
        <taxon>Pezizomycetes</taxon>
        <taxon>Pezizales</taxon>
        <taxon>Morchellaceae</taxon>
        <taxon>Morchella</taxon>
    </lineage>
</organism>
<reference evidence="1 2" key="1">
    <citation type="journal article" date="2018" name="Nat. Ecol. Evol.">
        <title>Pezizomycetes genomes reveal the molecular basis of ectomycorrhizal truffle lifestyle.</title>
        <authorList>
            <person name="Murat C."/>
            <person name="Payen T."/>
            <person name="Noel B."/>
            <person name="Kuo A."/>
            <person name="Morin E."/>
            <person name="Chen J."/>
            <person name="Kohler A."/>
            <person name="Krizsan K."/>
            <person name="Balestrini R."/>
            <person name="Da Silva C."/>
            <person name="Montanini B."/>
            <person name="Hainaut M."/>
            <person name="Levati E."/>
            <person name="Barry K.W."/>
            <person name="Belfiori B."/>
            <person name="Cichocki N."/>
            <person name="Clum A."/>
            <person name="Dockter R.B."/>
            <person name="Fauchery L."/>
            <person name="Guy J."/>
            <person name="Iotti M."/>
            <person name="Le Tacon F."/>
            <person name="Lindquist E.A."/>
            <person name="Lipzen A."/>
            <person name="Malagnac F."/>
            <person name="Mello A."/>
            <person name="Molinier V."/>
            <person name="Miyauchi S."/>
            <person name="Poulain J."/>
            <person name="Riccioni C."/>
            <person name="Rubini A."/>
            <person name="Sitrit Y."/>
            <person name="Splivallo R."/>
            <person name="Traeger S."/>
            <person name="Wang M."/>
            <person name="Zifcakova L."/>
            <person name="Wipf D."/>
            <person name="Zambonelli A."/>
            <person name="Paolocci F."/>
            <person name="Nowrousian M."/>
            <person name="Ottonello S."/>
            <person name="Baldrian P."/>
            <person name="Spatafora J.W."/>
            <person name="Henrissat B."/>
            <person name="Nagy L.G."/>
            <person name="Aury J.M."/>
            <person name="Wincker P."/>
            <person name="Grigoriev I.V."/>
            <person name="Bonfante P."/>
            <person name="Martin F.M."/>
        </authorList>
    </citation>
    <scope>NUCLEOTIDE SEQUENCE [LARGE SCALE GENOMIC DNA]</scope>
    <source>
        <strain evidence="1 2">CCBAS932</strain>
    </source>
</reference>
<gene>
    <name evidence="1" type="ORF">P167DRAFT_250254</name>
</gene>
<evidence type="ECO:0000313" key="1">
    <source>
        <dbReference type="EMBL" id="RPB10614.1"/>
    </source>
</evidence>